<evidence type="ECO:0000313" key="2">
    <source>
        <dbReference type="Proteomes" id="UP000448199"/>
    </source>
</evidence>
<dbReference type="RefSeq" id="WP_160727963.1">
    <property type="nucleotide sequence ID" value="NZ_WTYC01000004.1"/>
</dbReference>
<dbReference type="Proteomes" id="UP000448199">
    <property type="component" value="Unassembled WGS sequence"/>
</dbReference>
<comment type="caution">
    <text evidence="1">The sequence shown here is derived from an EMBL/GenBank/DDBJ whole genome shotgun (WGS) entry which is preliminary data.</text>
</comment>
<accession>A0A844XT63</accession>
<evidence type="ECO:0000313" key="1">
    <source>
        <dbReference type="EMBL" id="MXO48407.1"/>
    </source>
</evidence>
<name>A0A844XT63_9SPHN</name>
<organism evidence="1 2">
    <name type="scientific">Qipengyuania vulgaris</name>
    <dbReference type="NCBI Taxonomy" id="291985"/>
    <lineage>
        <taxon>Bacteria</taxon>
        <taxon>Pseudomonadati</taxon>
        <taxon>Pseudomonadota</taxon>
        <taxon>Alphaproteobacteria</taxon>
        <taxon>Sphingomonadales</taxon>
        <taxon>Erythrobacteraceae</taxon>
        <taxon>Qipengyuania</taxon>
    </lineage>
</organism>
<sequence length="111" mass="12258">MKTDKGHASWRAVDARHRSADDIRPAHEFLEGDELSCNILLALRHSAKDGFALPVYDLPQITGFTLAECYSGVRMLEFARLAKIEDDPADPFGAKLILLDEGARRPHAAEG</sequence>
<dbReference type="EMBL" id="WTYC01000004">
    <property type="protein sequence ID" value="MXO48407.1"/>
    <property type="molecule type" value="Genomic_DNA"/>
</dbReference>
<proteinExistence type="predicted"/>
<dbReference type="AlphaFoldDB" id="A0A844XT63"/>
<reference evidence="1 2" key="1">
    <citation type="submission" date="2019-12" db="EMBL/GenBank/DDBJ databases">
        <title>Genomic-based taxomic classification of the family Erythrobacteraceae.</title>
        <authorList>
            <person name="Xu L."/>
        </authorList>
    </citation>
    <scope>NUCLEOTIDE SEQUENCE [LARGE SCALE GENOMIC DNA]</scope>
    <source>
        <strain evidence="1 2">DSM 17792</strain>
    </source>
</reference>
<protein>
    <submittedName>
        <fullName evidence="1">Uncharacterized protein</fullName>
    </submittedName>
</protein>
<gene>
    <name evidence="1" type="ORF">GRI69_09075</name>
</gene>
<keyword evidence="2" id="KW-1185">Reference proteome</keyword>